<dbReference type="KEGG" id="ares:IWH25_09255"/>
<reference evidence="1" key="1">
    <citation type="submission" date="2020-11" db="EMBL/GenBank/DDBJ databases">
        <title>Azospira restricta DSM 18626 genome sequence.</title>
        <authorList>
            <person name="Moe W.M."/>
        </authorList>
    </citation>
    <scope>NUCLEOTIDE SEQUENCE</scope>
    <source>
        <strain evidence="1">DSM 18626</strain>
    </source>
</reference>
<keyword evidence="2" id="KW-1185">Reference proteome</keyword>
<organism evidence="1 2">
    <name type="scientific">Azospira restricta</name>
    <dbReference type="NCBI Taxonomy" id="404405"/>
    <lineage>
        <taxon>Bacteria</taxon>
        <taxon>Pseudomonadati</taxon>
        <taxon>Pseudomonadota</taxon>
        <taxon>Betaproteobacteria</taxon>
        <taxon>Rhodocyclales</taxon>
        <taxon>Rhodocyclaceae</taxon>
        <taxon>Azospira</taxon>
    </lineage>
</organism>
<evidence type="ECO:0000313" key="1">
    <source>
        <dbReference type="EMBL" id="QRJ65489.1"/>
    </source>
</evidence>
<proteinExistence type="predicted"/>
<accession>A0A974SSA7</accession>
<protein>
    <submittedName>
        <fullName evidence="1">Class I SAM-dependent methyltransferase</fullName>
    </submittedName>
</protein>
<keyword evidence="1" id="KW-0808">Transferase</keyword>
<dbReference type="SUPFAM" id="SSF53335">
    <property type="entry name" value="S-adenosyl-L-methionine-dependent methyltransferases"/>
    <property type="match status" value="1"/>
</dbReference>
<dbReference type="AlphaFoldDB" id="A0A974SSA7"/>
<evidence type="ECO:0000313" key="2">
    <source>
        <dbReference type="Proteomes" id="UP000663444"/>
    </source>
</evidence>
<dbReference type="InterPro" id="IPR029063">
    <property type="entry name" value="SAM-dependent_MTases_sf"/>
</dbReference>
<dbReference type="RefSeq" id="WP_203389020.1">
    <property type="nucleotide sequence ID" value="NZ_CP064781.1"/>
</dbReference>
<dbReference type="GO" id="GO:0032259">
    <property type="term" value="P:methylation"/>
    <property type="evidence" value="ECO:0007669"/>
    <property type="project" value="UniProtKB-KW"/>
</dbReference>
<dbReference type="GO" id="GO:0008168">
    <property type="term" value="F:methyltransferase activity"/>
    <property type="evidence" value="ECO:0007669"/>
    <property type="project" value="UniProtKB-KW"/>
</dbReference>
<dbReference type="Gene3D" id="3.40.50.150">
    <property type="entry name" value="Vaccinia Virus protein VP39"/>
    <property type="match status" value="1"/>
</dbReference>
<sequence>MTADRLLIFPLDLDEAEPVIRIATALGIEVIGASSAMAGPGGRAVEDFIRLPFVTDPAFNDALRCAINDHGITVVFAPHQGVWRHLDTLLQQDSWRGRFRLCQPEPFTATWQLFAAHEEWTSIARDDRAARRIGGDGLRPSLPPASYAALHRQFLGTPGQCDEKKLLALCDIARLLPNGDMVEVGCLYGRSSLALGFLASRHGIGSLICIDPWNVDKVTDQGSQAALLNADQPHIDYGQIFAIFLSTVAMLENVGYIRATSAAAHVAYVAALQAGRLDSPGLGSIPLSRQLSLVHIDGNHRYDHVQQDVALWSPHLARGGWLLLDDYVWAFGDGPQRVGDELLASPNYDLAFVSGDTLFLRRA</sequence>
<keyword evidence="1" id="KW-0489">Methyltransferase</keyword>
<dbReference type="Pfam" id="PF13578">
    <property type="entry name" value="Methyltransf_24"/>
    <property type="match status" value="1"/>
</dbReference>
<dbReference type="Proteomes" id="UP000663444">
    <property type="component" value="Chromosome"/>
</dbReference>
<name>A0A974SSA7_9RHOO</name>
<gene>
    <name evidence="1" type="ORF">IWH25_09255</name>
</gene>
<dbReference type="EMBL" id="CP064781">
    <property type="protein sequence ID" value="QRJ65489.1"/>
    <property type="molecule type" value="Genomic_DNA"/>
</dbReference>